<evidence type="ECO:0000313" key="9">
    <source>
        <dbReference type="Proteomes" id="UP000317421"/>
    </source>
</evidence>
<feature type="binding site" evidence="6">
    <location>
        <position position="472"/>
    </location>
    <ligand>
        <name>Zn(2+)</name>
        <dbReference type="ChEBI" id="CHEBI:29105"/>
    </ligand>
</feature>
<accession>A0A5C6AEW3</accession>
<evidence type="ECO:0000256" key="3">
    <source>
        <dbReference type="ARBA" id="ARBA00022723"/>
    </source>
</evidence>
<evidence type="ECO:0000256" key="5">
    <source>
        <dbReference type="ARBA" id="ARBA00023136"/>
    </source>
</evidence>
<comment type="function">
    <text evidence="6">Part of an energy-coupled inorganic carbon pump.</text>
</comment>
<feature type="binding site" evidence="6">
    <location>
        <position position="652"/>
    </location>
    <ligand>
        <name>Zn(2+)</name>
        <dbReference type="ChEBI" id="CHEBI:29105"/>
    </ligand>
</feature>
<proteinExistence type="inferred from homology"/>
<keyword evidence="3 6" id="KW-0479">Metal-binding</keyword>
<dbReference type="InterPro" id="IPR018752">
    <property type="entry name" value="DabA"/>
</dbReference>
<evidence type="ECO:0000313" key="8">
    <source>
        <dbReference type="EMBL" id="TWT97957.1"/>
    </source>
</evidence>
<reference evidence="8 9" key="1">
    <citation type="submission" date="2019-02" db="EMBL/GenBank/DDBJ databases">
        <title>Deep-cultivation of Planctomycetes and their phenomic and genomic characterization uncovers novel biology.</title>
        <authorList>
            <person name="Wiegand S."/>
            <person name="Jogler M."/>
            <person name="Boedeker C."/>
            <person name="Pinto D."/>
            <person name="Vollmers J."/>
            <person name="Rivas-Marin E."/>
            <person name="Kohn T."/>
            <person name="Peeters S.H."/>
            <person name="Heuer A."/>
            <person name="Rast P."/>
            <person name="Oberbeckmann S."/>
            <person name="Bunk B."/>
            <person name="Jeske O."/>
            <person name="Meyerdierks A."/>
            <person name="Storesund J.E."/>
            <person name="Kallscheuer N."/>
            <person name="Luecker S."/>
            <person name="Lage O.M."/>
            <person name="Pohl T."/>
            <person name="Merkel B.J."/>
            <person name="Hornburger P."/>
            <person name="Mueller R.-W."/>
            <person name="Bruemmer F."/>
            <person name="Labrenz M."/>
            <person name="Spormann A.M."/>
            <person name="Op Den Camp H."/>
            <person name="Overmann J."/>
            <person name="Amann R."/>
            <person name="Jetten M.S.M."/>
            <person name="Mascher T."/>
            <person name="Medema M.H."/>
            <person name="Devos D.P."/>
            <person name="Kaster A.-K."/>
            <person name="Ovreas L."/>
            <person name="Rohde M."/>
            <person name="Galperin M.Y."/>
            <person name="Jogler C."/>
        </authorList>
    </citation>
    <scope>NUCLEOTIDE SEQUENCE [LARGE SCALE GENOMIC DNA]</scope>
    <source>
        <strain evidence="8 9">Pla108</strain>
    </source>
</reference>
<evidence type="ECO:0000256" key="1">
    <source>
        <dbReference type="ARBA" id="ARBA00022448"/>
    </source>
</evidence>
<comment type="subunit">
    <text evidence="6">Forms a complex with DabB.</text>
</comment>
<dbReference type="AlphaFoldDB" id="A0A5C6AEW3"/>
<keyword evidence="7" id="KW-1133">Transmembrane helix</keyword>
<evidence type="ECO:0000256" key="4">
    <source>
        <dbReference type="ARBA" id="ARBA00022833"/>
    </source>
</evidence>
<keyword evidence="1 6" id="KW-0813">Transport</keyword>
<dbReference type="HAMAP" id="MF_01871">
    <property type="entry name" value="DabA"/>
    <property type="match status" value="1"/>
</dbReference>
<name>A0A5C6AEW3_9BACT</name>
<evidence type="ECO:0000256" key="6">
    <source>
        <dbReference type="HAMAP-Rule" id="MF_01871"/>
    </source>
</evidence>
<dbReference type="PANTHER" id="PTHR38344">
    <property type="entry name" value="UPF0753 PROTEIN AQ_863"/>
    <property type="match status" value="1"/>
</dbReference>
<keyword evidence="5 6" id="KW-0472">Membrane</keyword>
<protein>
    <recommendedName>
        <fullName evidence="6">Probable inorganic carbon transporter subunit DabA</fullName>
    </recommendedName>
</protein>
<dbReference type="GO" id="GO:0008270">
    <property type="term" value="F:zinc ion binding"/>
    <property type="evidence" value="ECO:0007669"/>
    <property type="project" value="UniProtKB-UniRule"/>
</dbReference>
<comment type="caution">
    <text evidence="8">The sequence shown here is derived from an EMBL/GenBank/DDBJ whole genome shotgun (WGS) entry which is preliminary data.</text>
</comment>
<keyword evidence="2 6" id="KW-1003">Cell membrane</keyword>
<keyword evidence="9" id="KW-1185">Reference proteome</keyword>
<feature type="transmembrane region" description="Helical" evidence="7">
    <location>
        <begin position="562"/>
        <end position="585"/>
    </location>
</feature>
<dbReference type="Proteomes" id="UP000317421">
    <property type="component" value="Unassembled WGS sequence"/>
</dbReference>
<evidence type="ECO:0000256" key="7">
    <source>
        <dbReference type="SAM" id="Phobius"/>
    </source>
</evidence>
<dbReference type="Pfam" id="PF10070">
    <property type="entry name" value="DabA"/>
    <property type="match status" value="1"/>
</dbReference>
<keyword evidence="7" id="KW-0812">Transmembrane</keyword>
<comment type="similarity">
    <text evidence="6">Belongs to the inorganic carbon transporter (TC 9.A.2) DabA family.</text>
</comment>
<dbReference type="EMBL" id="SJPR01000002">
    <property type="protein sequence ID" value="TWT97957.1"/>
    <property type="molecule type" value="Genomic_DNA"/>
</dbReference>
<sequence>MAATRDSIEATIEHLAHLLPSQGPITVFVHHNTLHALENLPFSEAVFVGADLYDCHPFLPEDAYRREFERGRITADDLERELHASFDQEGDTLIACLGTRHDLWMSMLAHPLREGRPAEVRWFIEETEALYRFRAEAAVSDRGHCIADARRWLVRDFVNGDAANHPMSAAIQSAIEGIGSGKFETWTAEDWEAFTLHLLWATCRHGAELSELPAEGADGRRRDPSAAAADELVDSVLIRFCSAFLDQGYANWDLPQRVAGLFESFRTSFLYARPVERWLHPLPGLVAEEASPTGSIRRSLAALGVPAAEQEAFLQAELLKLRGWAGMIWQMETNAEWTARPAPRGSLVEYVAVRLLLLRLAREATESERAPALQPMARDDSPRTNLAFQAFQIAQIRGWSPVELLRLTPVEWRLLMSEIAAFPSRRRRQFYHEAYERHYREAALKALRRSCLASERAGMQKPPAYQTVFCIDDREESFRRHLEEVDPEGETLGSAGFFGVAMYYRGLGESQFRPLCPVNVKPQHDVIEAPAYSAAASNRRRATARKAMGQTAYRVTQGSRSFLGGMLTAVAGAVAAAPLVFCVLFPRMAARLRHRVGQIVTIKQTEICIEAGEAGSGLRGYTIPQMADIVNGLLVSSGLGGRLSDLVVIFGHGSSSLNNPHAAAYDCGACGGGRGGPNARAFAQMANDARVRAELAQRGVQIPPTCSFVGAYHNTCNDSVEYYDLDNLPAVKRPLLERLMASVEVARRRDAHERCRRFESADLSLTADAALKHVEGRSEDLSQVRSECGHATNAMCLVGRRNWSRGLYLDRRAFLTSYDPRLDDENHSVLARILGAVIPVCGGINLEYYFSRVDNKGYGCGTKLPHNVTSLLGVMDGAGSDLRTGLPWQMVEIHEPIRLLFVIETMPQAMLKIMDDSPAIHQLVTGNWVQVATIEPATGQIQVFRNGRFEPFDGAPADLPVVADSTSWWRGQRDHLGFALVETDRRPRVVAGAVR</sequence>
<organism evidence="8 9">
    <name type="scientific">Botrimarina colliarenosi</name>
    <dbReference type="NCBI Taxonomy" id="2528001"/>
    <lineage>
        <taxon>Bacteria</taxon>
        <taxon>Pseudomonadati</taxon>
        <taxon>Planctomycetota</taxon>
        <taxon>Planctomycetia</taxon>
        <taxon>Pirellulales</taxon>
        <taxon>Lacipirellulaceae</taxon>
        <taxon>Botrimarina</taxon>
    </lineage>
</organism>
<comment type="cofactor">
    <cofactor evidence="6">
        <name>Zn(2+)</name>
        <dbReference type="ChEBI" id="CHEBI:29105"/>
    </cofactor>
</comment>
<comment type="subcellular location">
    <subcellularLocation>
        <location evidence="6">Cell membrane</location>
        <topology evidence="6">Peripheral membrane protein</topology>
    </subcellularLocation>
</comment>
<dbReference type="OrthoDB" id="9805101at2"/>
<keyword evidence="4 6" id="KW-0862">Zinc</keyword>
<feature type="binding site" evidence="6">
    <location>
        <position position="667"/>
    </location>
    <ligand>
        <name>Zn(2+)</name>
        <dbReference type="ChEBI" id="CHEBI:29105"/>
    </ligand>
</feature>
<gene>
    <name evidence="6" type="primary">dabA</name>
    <name evidence="8" type="ORF">Pla108_21120</name>
</gene>
<feature type="binding site" evidence="6">
    <location>
        <position position="470"/>
    </location>
    <ligand>
        <name>Zn(2+)</name>
        <dbReference type="ChEBI" id="CHEBI:29105"/>
    </ligand>
</feature>
<evidence type="ECO:0000256" key="2">
    <source>
        <dbReference type="ARBA" id="ARBA00022475"/>
    </source>
</evidence>
<dbReference type="PANTHER" id="PTHR38344:SF1">
    <property type="entry name" value="INORGANIC CARBON TRANSPORTER SUBUNIT DABA-RELATED"/>
    <property type="match status" value="1"/>
</dbReference>
<dbReference type="GO" id="GO:0005886">
    <property type="term" value="C:plasma membrane"/>
    <property type="evidence" value="ECO:0007669"/>
    <property type="project" value="UniProtKB-SubCell"/>
</dbReference>